<accession>A0A7W7KFD1</accession>
<comment type="caution">
    <text evidence="1">The sequence shown here is derived from an EMBL/GenBank/DDBJ whole genome shotgun (WGS) entry which is preliminary data.</text>
</comment>
<organism evidence="1 2">
    <name type="scientific">Pseudomonas nitroreducens</name>
    <dbReference type="NCBI Taxonomy" id="46680"/>
    <lineage>
        <taxon>Bacteria</taxon>
        <taxon>Pseudomonadati</taxon>
        <taxon>Pseudomonadota</taxon>
        <taxon>Gammaproteobacteria</taxon>
        <taxon>Pseudomonadales</taxon>
        <taxon>Pseudomonadaceae</taxon>
        <taxon>Pseudomonas</taxon>
    </lineage>
</organism>
<dbReference type="EMBL" id="JACHLI010000001">
    <property type="protein sequence ID" value="MBB4861208.1"/>
    <property type="molecule type" value="Genomic_DNA"/>
</dbReference>
<dbReference type="AlphaFoldDB" id="A0A7W7KFD1"/>
<proteinExistence type="predicted"/>
<dbReference type="RefSeq" id="WP_184585488.1">
    <property type="nucleotide sequence ID" value="NZ_JACHLI010000001.1"/>
</dbReference>
<protein>
    <submittedName>
        <fullName evidence="1">Uncharacterized protein</fullName>
    </submittedName>
</protein>
<name>A0A7W7KFD1_PSENT</name>
<reference evidence="1 2" key="1">
    <citation type="submission" date="2020-08" db="EMBL/GenBank/DDBJ databases">
        <title>Functional genomics of gut bacteria from endangered species of beetles.</title>
        <authorList>
            <person name="Carlos-Shanley C."/>
        </authorList>
    </citation>
    <scope>NUCLEOTIDE SEQUENCE [LARGE SCALE GENOMIC DNA]</scope>
    <source>
        <strain evidence="1 2">S00179</strain>
    </source>
</reference>
<evidence type="ECO:0000313" key="2">
    <source>
        <dbReference type="Proteomes" id="UP000566995"/>
    </source>
</evidence>
<evidence type="ECO:0000313" key="1">
    <source>
        <dbReference type="EMBL" id="MBB4861208.1"/>
    </source>
</evidence>
<dbReference type="Proteomes" id="UP000566995">
    <property type="component" value="Unassembled WGS sequence"/>
</dbReference>
<sequence>MPHQIVIADEKSLLRLAKAGRLALLEGFKRLHIPDLVLLELEAMEDPDALEAARWGRKVVDQGGVNYYETSMGLALKLARVSTPGYVPLSGVVTHVIEWLLNVSSLIPVPALILTEEDVVYRAILRHDADQAAGVVDAEGFLSFCVLAGVVDEEVSAKCSESARAKGERALSYLTERP</sequence>
<gene>
    <name evidence="1" type="ORF">HNP46_000019</name>
</gene>